<keyword evidence="2" id="KW-1185">Reference proteome</keyword>
<organism evidence="1 2">
    <name type="scientific">Araneus ventricosus</name>
    <name type="common">Orbweaver spider</name>
    <name type="synonym">Epeira ventricosa</name>
    <dbReference type="NCBI Taxonomy" id="182803"/>
    <lineage>
        <taxon>Eukaryota</taxon>
        <taxon>Metazoa</taxon>
        <taxon>Ecdysozoa</taxon>
        <taxon>Arthropoda</taxon>
        <taxon>Chelicerata</taxon>
        <taxon>Arachnida</taxon>
        <taxon>Araneae</taxon>
        <taxon>Araneomorphae</taxon>
        <taxon>Entelegynae</taxon>
        <taxon>Araneoidea</taxon>
        <taxon>Araneidae</taxon>
        <taxon>Araneus</taxon>
    </lineage>
</organism>
<name>A0A4Y2WLN0_ARAVE</name>
<proteinExistence type="predicted"/>
<reference evidence="1 2" key="1">
    <citation type="journal article" date="2019" name="Sci. Rep.">
        <title>Orb-weaving spider Araneus ventricosus genome elucidates the spidroin gene catalogue.</title>
        <authorList>
            <person name="Kono N."/>
            <person name="Nakamura H."/>
            <person name="Ohtoshi R."/>
            <person name="Moran D.A.P."/>
            <person name="Shinohara A."/>
            <person name="Yoshida Y."/>
            <person name="Fujiwara M."/>
            <person name="Mori M."/>
            <person name="Tomita M."/>
            <person name="Arakawa K."/>
        </authorList>
    </citation>
    <scope>NUCLEOTIDE SEQUENCE [LARGE SCALE GENOMIC DNA]</scope>
</reference>
<dbReference type="Proteomes" id="UP000499080">
    <property type="component" value="Unassembled WGS sequence"/>
</dbReference>
<comment type="caution">
    <text evidence="1">The sequence shown here is derived from an EMBL/GenBank/DDBJ whole genome shotgun (WGS) entry which is preliminary data.</text>
</comment>
<evidence type="ECO:0000313" key="2">
    <source>
        <dbReference type="Proteomes" id="UP000499080"/>
    </source>
</evidence>
<protein>
    <submittedName>
        <fullName evidence="1">Uncharacterized protein</fullName>
    </submittedName>
</protein>
<sequence>MFFKKCLSDGMVTKPTSRSWDDVDDIQVLVSFCVGKVSLASNNSYWQSLKNPPVTGFNDFIKDK</sequence>
<dbReference type="EMBL" id="BGPR01061984">
    <property type="protein sequence ID" value="GBO37514.1"/>
    <property type="molecule type" value="Genomic_DNA"/>
</dbReference>
<accession>A0A4Y2WLN0</accession>
<gene>
    <name evidence="1" type="ORF">AVEN_122494_1</name>
</gene>
<evidence type="ECO:0000313" key="1">
    <source>
        <dbReference type="EMBL" id="GBO37514.1"/>
    </source>
</evidence>
<feature type="non-terminal residue" evidence="1">
    <location>
        <position position="64"/>
    </location>
</feature>
<dbReference type="AlphaFoldDB" id="A0A4Y2WLN0"/>